<dbReference type="SUPFAM" id="SSF56112">
    <property type="entry name" value="Protein kinase-like (PK-like)"/>
    <property type="match status" value="1"/>
</dbReference>
<dbReference type="VEuPathDB" id="CryptoDB:Cvel_125"/>
<dbReference type="Gene3D" id="3.30.200.20">
    <property type="entry name" value="Phosphorylase Kinase, domain 1"/>
    <property type="match status" value="1"/>
</dbReference>
<dbReference type="PANTHER" id="PTHR24055">
    <property type="entry name" value="MITOGEN-ACTIVATED PROTEIN KINASE"/>
    <property type="match status" value="1"/>
</dbReference>
<feature type="domain" description="Protein kinase" evidence="7">
    <location>
        <begin position="51"/>
        <end position="391"/>
    </location>
</feature>
<evidence type="ECO:0000256" key="6">
    <source>
        <dbReference type="SAM" id="MobiDB-lite"/>
    </source>
</evidence>
<name>A0A0G4IG94_9ALVE</name>
<accession>A0A0G4IG94</accession>
<evidence type="ECO:0000256" key="3">
    <source>
        <dbReference type="ARBA" id="ARBA00022741"/>
    </source>
</evidence>
<dbReference type="GO" id="GO:0005524">
    <property type="term" value="F:ATP binding"/>
    <property type="evidence" value="ECO:0007669"/>
    <property type="project" value="UniProtKB-KW"/>
</dbReference>
<evidence type="ECO:0000256" key="4">
    <source>
        <dbReference type="ARBA" id="ARBA00022777"/>
    </source>
</evidence>
<protein>
    <recommendedName>
        <fullName evidence="7">Protein kinase domain-containing protein</fullName>
    </recommendedName>
</protein>
<dbReference type="PhylomeDB" id="A0A0G4IG94"/>
<evidence type="ECO:0000256" key="5">
    <source>
        <dbReference type="ARBA" id="ARBA00022840"/>
    </source>
</evidence>
<feature type="region of interest" description="Disordered" evidence="6">
    <location>
        <begin position="447"/>
        <end position="469"/>
    </location>
</feature>
<dbReference type="InterPro" id="IPR000719">
    <property type="entry name" value="Prot_kinase_dom"/>
</dbReference>
<organism evidence="8">
    <name type="scientific">Chromera velia CCMP2878</name>
    <dbReference type="NCBI Taxonomy" id="1169474"/>
    <lineage>
        <taxon>Eukaryota</taxon>
        <taxon>Sar</taxon>
        <taxon>Alveolata</taxon>
        <taxon>Colpodellida</taxon>
        <taxon>Chromeraceae</taxon>
        <taxon>Chromera</taxon>
    </lineage>
</organism>
<gene>
    <name evidence="8" type="ORF">Cvel_125</name>
</gene>
<evidence type="ECO:0000256" key="1">
    <source>
        <dbReference type="ARBA" id="ARBA00022527"/>
    </source>
</evidence>
<evidence type="ECO:0000313" key="8">
    <source>
        <dbReference type="EMBL" id="CEM56213.1"/>
    </source>
</evidence>
<dbReference type="Pfam" id="PF00069">
    <property type="entry name" value="Pkinase"/>
    <property type="match status" value="1"/>
</dbReference>
<keyword evidence="2" id="KW-0808">Transferase</keyword>
<sequence>MAKGAESNLSLHRPEPLAGTFAQARRGSAFEQERETENSSRVMLQSFGGRYVDLGIPGCGTRGTVRVARDIHTGRLVAVKSLQDCLRSEAVAKRTLRELRHLRHLQGHENVLEVVDVEVVDSTRRAQIPIRSVTELALVGGRPVLEGIDVLIVSGLMETDLGQILGSRQPLSLEHCRLFLYQLLRGLKYIHSAGVVHGDLEPKHLLVNSDCDLRICDYGLSRFQDPPVAPPPSEHAPEQGHGLEGGGATLTEPINQFGRYRAPELLCSFGFYGPLADVWSVGCILAEMTMRRRLFDGTDARSLLVSIAEVMGIPSEEDLADVPQEALRHLIRTLPTQQTPSMSPSVVQCRLSRLFGCREDVSDCADLLCRMLSLSPKQRISVEAALQHPFLSELHLEEDEPSRATLNREDVVLDELSADGSTGRESGKLEALLKELLEERRHWGDATAASGSLSSLSASTDAPSDSTPN</sequence>
<dbReference type="InterPro" id="IPR011009">
    <property type="entry name" value="Kinase-like_dom_sf"/>
</dbReference>
<dbReference type="Gene3D" id="1.10.510.10">
    <property type="entry name" value="Transferase(Phosphotransferase) domain 1"/>
    <property type="match status" value="1"/>
</dbReference>
<evidence type="ECO:0000256" key="2">
    <source>
        <dbReference type="ARBA" id="ARBA00022679"/>
    </source>
</evidence>
<feature type="region of interest" description="Disordered" evidence="6">
    <location>
        <begin position="226"/>
        <end position="248"/>
    </location>
</feature>
<keyword evidence="1" id="KW-0723">Serine/threonine-protein kinase</keyword>
<dbReference type="PROSITE" id="PS50011">
    <property type="entry name" value="PROTEIN_KINASE_DOM"/>
    <property type="match status" value="1"/>
</dbReference>
<dbReference type="EMBL" id="CDMZ01005953">
    <property type="protein sequence ID" value="CEM56213.1"/>
    <property type="molecule type" value="Genomic_DNA"/>
</dbReference>
<keyword evidence="5" id="KW-0067">ATP-binding</keyword>
<dbReference type="GO" id="GO:0004674">
    <property type="term" value="F:protein serine/threonine kinase activity"/>
    <property type="evidence" value="ECO:0007669"/>
    <property type="project" value="UniProtKB-KW"/>
</dbReference>
<dbReference type="FunFam" id="1.10.510.10:FF:000624">
    <property type="entry name" value="Mitogen-activated protein kinase"/>
    <property type="match status" value="1"/>
</dbReference>
<dbReference type="InterPro" id="IPR050117">
    <property type="entry name" value="MAPK"/>
</dbReference>
<proteinExistence type="predicted"/>
<keyword evidence="4" id="KW-0418">Kinase</keyword>
<evidence type="ECO:0000259" key="7">
    <source>
        <dbReference type="PROSITE" id="PS50011"/>
    </source>
</evidence>
<reference evidence="8" key="1">
    <citation type="submission" date="2014-11" db="EMBL/GenBank/DDBJ databases">
        <authorList>
            <person name="Otto D Thomas"/>
            <person name="Naeem Raeece"/>
        </authorList>
    </citation>
    <scope>NUCLEOTIDE SEQUENCE</scope>
</reference>
<keyword evidence="3" id="KW-0547">Nucleotide-binding</keyword>
<dbReference type="AlphaFoldDB" id="A0A0G4IG94"/>